<sequence length="233" mass="24702">MKKTQQKNSKDGGAGRMKWAYVAIAVLIAVAMVGTYLAPILEKKPAAQVGDTAVIDYTIFTEDGRPVITTDQTLLESEYRKGNYDLLLTQRLEMTAGAQVSGENVAVLPVVYPPITGFSGFGLLGFETNAISAGLIGMRQGETKTISFSYGGNDLETNLSREDADGIGLNFTQAAVGDMITLGLTTSPEIPLGGETNSTTALRFGQVIDKTDDSLVIIYRYGSASVTLNGITG</sequence>
<organism evidence="2 3">
    <name type="scientific">Methanoculleus receptaculi</name>
    <dbReference type="NCBI Taxonomy" id="394967"/>
    <lineage>
        <taxon>Archaea</taxon>
        <taxon>Methanobacteriati</taxon>
        <taxon>Methanobacteriota</taxon>
        <taxon>Stenosarchaea group</taxon>
        <taxon>Methanomicrobia</taxon>
        <taxon>Methanomicrobiales</taxon>
        <taxon>Methanomicrobiaceae</taxon>
        <taxon>Methanoculleus</taxon>
    </lineage>
</organism>
<keyword evidence="1" id="KW-0812">Transmembrane</keyword>
<evidence type="ECO:0000313" key="2">
    <source>
        <dbReference type="EMBL" id="WOX57728.1"/>
    </source>
</evidence>
<keyword evidence="3" id="KW-1185">Reference proteome</keyword>
<protein>
    <recommendedName>
        <fullName evidence="4">Peptidylprolyl isomerase</fullName>
    </recommendedName>
</protein>
<dbReference type="AlphaFoldDB" id="A0AAX4FUW6"/>
<evidence type="ECO:0000313" key="3">
    <source>
        <dbReference type="Proteomes" id="UP001305652"/>
    </source>
</evidence>
<dbReference type="GeneID" id="85731544"/>
<proteinExistence type="predicted"/>
<dbReference type="KEGG" id="mrc:R6Y96_00265"/>
<evidence type="ECO:0008006" key="4">
    <source>
        <dbReference type="Google" id="ProtNLM"/>
    </source>
</evidence>
<accession>A0AAX4FUW6</accession>
<dbReference type="EMBL" id="CP137642">
    <property type="protein sequence ID" value="WOX57728.1"/>
    <property type="molecule type" value="Genomic_DNA"/>
</dbReference>
<evidence type="ECO:0000256" key="1">
    <source>
        <dbReference type="SAM" id="Phobius"/>
    </source>
</evidence>
<reference evidence="2 3" key="1">
    <citation type="submission" date="2023-10" db="EMBL/GenBank/DDBJ databases">
        <title>The complete genome sequence of Methanoculleus receptaculi DSM 18860.</title>
        <authorList>
            <person name="Lai S.-J."/>
            <person name="You Y.-T."/>
            <person name="Chen S.-C."/>
        </authorList>
    </citation>
    <scope>NUCLEOTIDE SEQUENCE [LARGE SCALE GENOMIC DNA]</scope>
    <source>
        <strain evidence="2 3">DSM 18860</strain>
    </source>
</reference>
<feature type="transmembrane region" description="Helical" evidence="1">
    <location>
        <begin position="20"/>
        <end position="38"/>
    </location>
</feature>
<dbReference type="RefSeq" id="WP_318621448.1">
    <property type="nucleotide sequence ID" value="NZ_CP137642.1"/>
</dbReference>
<name>A0AAX4FUW6_9EURY</name>
<dbReference type="Proteomes" id="UP001305652">
    <property type="component" value="Chromosome"/>
</dbReference>
<keyword evidence="1" id="KW-1133">Transmembrane helix</keyword>
<keyword evidence="1" id="KW-0472">Membrane</keyword>
<gene>
    <name evidence="2" type="ORF">R6Y96_00265</name>
</gene>